<reference evidence="1 2" key="1">
    <citation type="journal article" date="2004" name="Nucleic Acids Res.">
        <title>The genome sequence of Bacillus cereus ATCC 10987 reveals metabolic adaptations and a large plasmid related to Bacillus anthracis pXO1.</title>
        <authorList>
            <person name="Rasko D.A."/>
            <person name="Ravel J."/>
            <person name="Okstad O.A."/>
            <person name="Helgason E."/>
            <person name="Cer R.Z."/>
            <person name="Jiang L."/>
            <person name="Shores K.A."/>
            <person name="Fouts D.E."/>
            <person name="Tourasse N.J."/>
            <person name="Angiuoli S.V."/>
            <person name="Kolonay J."/>
            <person name="Nelson W.C."/>
            <person name="Kolsto A.-B."/>
            <person name="Fraser C.M."/>
            <person name="Read T.D."/>
        </authorList>
    </citation>
    <scope>NUCLEOTIDE SEQUENCE [LARGE SCALE GENOMIC DNA]</scope>
    <source>
        <strain evidence="2">ATCC 10987 / NRS 248</strain>
    </source>
</reference>
<dbReference type="EMBL" id="AE017194">
    <property type="protein sequence ID" value="AAS41556.1"/>
    <property type="molecule type" value="Genomic_DNA"/>
</dbReference>
<dbReference type="HOGENOM" id="CLU_131934_0_1_9"/>
<dbReference type="KEGG" id="bca:BCE_2642"/>
<accession>Q737K6</accession>
<evidence type="ECO:0000313" key="1">
    <source>
        <dbReference type="EMBL" id="AAS41556.1"/>
    </source>
</evidence>
<name>Q737K6_BACC1</name>
<organism evidence="1 2">
    <name type="scientific">Bacillus cereus (strain ATCC 10987 / NRS 248)</name>
    <dbReference type="NCBI Taxonomy" id="222523"/>
    <lineage>
        <taxon>Bacteria</taxon>
        <taxon>Bacillati</taxon>
        <taxon>Bacillota</taxon>
        <taxon>Bacilli</taxon>
        <taxon>Bacillales</taxon>
        <taxon>Bacillaceae</taxon>
        <taxon>Bacillus</taxon>
        <taxon>Bacillus cereus group</taxon>
    </lineage>
</organism>
<sequence>MDRYRMNQPSRHVNEKEIRPFVIEELQEYRVLKVKFKNIEEQAAFGGELLFPELRKCTEDEIRYRQLKRAFEEALDEDEQQILKMKYMSRKELNDEYIYTVLGMKRGKYYRKRKSGVLQFAKALSMT</sequence>
<gene>
    <name evidence="1" type="ordered locus">BCE_2642</name>
</gene>
<protein>
    <submittedName>
        <fullName evidence="1">Phage transcriptional regulator, ArpU family subfamily</fullName>
    </submittedName>
</protein>
<dbReference type="AlphaFoldDB" id="Q737K6"/>
<dbReference type="Proteomes" id="UP000002527">
    <property type="component" value="Chromosome"/>
</dbReference>
<evidence type="ECO:0000313" key="2">
    <source>
        <dbReference type="Proteomes" id="UP000002527"/>
    </source>
</evidence>
<proteinExistence type="predicted"/>